<sequence>MEATVCTGESGVPELHMVADESSAQQLSKCFLVGKIISVKSISKHKKPNMAQKTLVYKWFPPGAEGMGPGQGSKRHRFQLIHLLGTKYMRIQVELDIRKPIPTGFLQRMGKEGSWIQLCYERLIEFCYNCGLIGHGKSSCSQPLSHNQITNGDLYGPWLRVEADAFTINPAQKDEDESAHERVRVNSKFQQTSHSDSHPSRESIQEVHVDNSATLNDSSQPPPDTTPAFPYSNSTFPAPSDISSGPDKWVEETRILLDRAYLNMQTHVGRKHKANFPGPKASHKLTKTHPGLSTRNSSDPPKINLPIVFRSCSEIDLPFAGPSQPLPSSSTRHSKLTKLNLKEQDLEHHLAYLQSLDSWTLRNQTFPL</sequence>
<dbReference type="InterPro" id="IPR040256">
    <property type="entry name" value="At4g02000-like"/>
</dbReference>
<gene>
    <name evidence="4" type="ORF">FEM48_ZijujUnG0122700</name>
</gene>
<reference evidence="4" key="1">
    <citation type="journal article" date="2021" name="Front. Plant Sci.">
        <title>Chromosome-Scale Genome Assembly for Chinese Sour Jujube and Insights Into Its Genome Evolution and Domestication Signature.</title>
        <authorList>
            <person name="Shen L.-Y."/>
            <person name="Luo H."/>
            <person name="Wang X.-L."/>
            <person name="Wang X.-M."/>
            <person name="Qiu X.-J."/>
            <person name="Liu H."/>
            <person name="Zhou S.-S."/>
            <person name="Jia K.-H."/>
            <person name="Nie S."/>
            <person name="Bao Y.-T."/>
            <person name="Zhang R.-G."/>
            <person name="Yun Q.-Z."/>
            <person name="Chai Y.-H."/>
            <person name="Lu J.-Y."/>
            <person name="Li Y."/>
            <person name="Zhao S.-W."/>
            <person name="Mao J.-F."/>
            <person name="Jia S.-G."/>
            <person name="Mao Y.-M."/>
        </authorList>
    </citation>
    <scope>NUCLEOTIDE SEQUENCE</scope>
    <source>
        <strain evidence="4">AT0</strain>
        <tissue evidence="4">Leaf</tissue>
    </source>
</reference>
<feature type="region of interest" description="Disordered" evidence="2">
    <location>
        <begin position="271"/>
        <end position="300"/>
    </location>
</feature>
<keyword evidence="1" id="KW-0862">Zinc</keyword>
<dbReference type="AlphaFoldDB" id="A0A978U7T8"/>
<name>A0A978U7T8_ZIZJJ</name>
<evidence type="ECO:0000259" key="3">
    <source>
        <dbReference type="PROSITE" id="PS50158"/>
    </source>
</evidence>
<organism evidence="4 5">
    <name type="scientific">Ziziphus jujuba var. spinosa</name>
    <dbReference type="NCBI Taxonomy" id="714518"/>
    <lineage>
        <taxon>Eukaryota</taxon>
        <taxon>Viridiplantae</taxon>
        <taxon>Streptophyta</taxon>
        <taxon>Embryophyta</taxon>
        <taxon>Tracheophyta</taxon>
        <taxon>Spermatophyta</taxon>
        <taxon>Magnoliopsida</taxon>
        <taxon>eudicotyledons</taxon>
        <taxon>Gunneridae</taxon>
        <taxon>Pentapetalae</taxon>
        <taxon>rosids</taxon>
        <taxon>fabids</taxon>
        <taxon>Rosales</taxon>
        <taxon>Rhamnaceae</taxon>
        <taxon>Paliureae</taxon>
        <taxon>Ziziphus</taxon>
    </lineage>
</organism>
<evidence type="ECO:0000313" key="4">
    <source>
        <dbReference type="EMBL" id="KAH7510502.1"/>
    </source>
</evidence>
<dbReference type="Pfam" id="PF14392">
    <property type="entry name" value="zf-CCHC_4"/>
    <property type="match status" value="1"/>
</dbReference>
<proteinExistence type="predicted"/>
<comment type="caution">
    <text evidence="4">The sequence shown here is derived from an EMBL/GenBank/DDBJ whole genome shotgun (WGS) entry which is preliminary data.</text>
</comment>
<evidence type="ECO:0000256" key="1">
    <source>
        <dbReference type="PROSITE-ProRule" id="PRU00047"/>
    </source>
</evidence>
<evidence type="ECO:0000256" key="2">
    <source>
        <dbReference type="SAM" id="MobiDB-lite"/>
    </source>
</evidence>
<dbReference type="GO" id="GO:0008270">
    <property type="term" value="F:zinc ion binding"/>
    <property type="evidence" value="ECO:0007669"/>
    <property type="project" value="UniProtKB-KW"/>
</dbReference>
<dbReference type="Proteomes" id="UP000813462">
    <property type="component" value="Unassembled WGS sequence"/>
</dbReference>
<feature type="compositionally biased region" description="Polar residues" evidence="2">
    <location>
        <begin position="231"/>
        <end position="243"/>
    </location>
</feature>
<dbReference type="InterPro" id="IPR001878">
    <property type="entry name" value="Znf_CCHC"/>
</dbReference>
<accession>A0A978U7T8</accession>
<dbReference type="InterPro" id="IPR025836">
    <property type="entry name" value="Zn_knuckle_CX2CX4HX4C"/>
</dbReference>
<feature type="domain" description="CCHC-type" evidence="3">
    <location>
        <begin position="127"/>
        <end position="142"/>
    </location>
</feature>
<keyword evidence="1" id="KW-0479">Metal-binding</keyword>
<dbReference type="PANTHER" id="PTHR31286">
    <property type="entry name" value="GLYCINE-RICH CELL WALL STRUCTURAL PROTEIN 1.8-LIKE"/>
    <property type="match status" value="1"/>
</dbReference>
<protein>
    <recommendedName>
        <fullName evidence="3">CCHC-type domain-containing protein</fullName>
    </recommendedName>
</protein>
<feature type="region of interest" description="Disordered" evidence="2">
    <location>
        <begin position="213"/>
        <end position="245"/>
    </location>
</feature>
<dbReference type="GO" id="GO:0003676">
    <property type="term" value="F:nucleic acid binding"/>
    <property type="evidence" value="ECO:0007669"/>
    <property type="project" value="InterPro"/>
</dbReference>
<dbReference type="PROSITE" id="PS50158">
    <property type="entry name" value="ZF_CCHC"/>
    <property type="match status" value="1"/>
</dbReference>
<evidence type="ECO:0000313" key="5">
    <source>
        <dbReference type="Proteomes" id="UP000813462"/>
    </source>
</evidence>
<dbReference type="PANTHER" id="PTHR31286:SF178">
    <property type="entry name" value="DUF4283 DOMAIN-CONTAINING PROTEIN"/>
    <property type="match status" value="1"/>
</dbReference>
<keyword evidence="1" id="KW-0863">Zinc-finger</keyword>
<dbReference type="EMBL" id="JAEACU010000511">
    <property type="protein sequence ID" value="KAH7510502.1"/>
    <property type="molecule type" value="Genomic_DNA"/>
</dbReference>